<evidence type="ECO:0000256" key="2">
    <source>
        <dbReference type="SAM" id="MobiDB-lite"/>
    </source>
</evidence>
<feature type="transmembrane region" description="Helical" evidence="3">
    <location>
        <begin position="23"/>
        <end position="44"/>
    </location>
</feature>
<dbReference type="Pfam" id="PF12229">
    <property type="entry name" value="PG_binding_4"/>
    <property type="match status" value="2"/>
</dbReference>
<name>A0A369B6D6_9FIRM</name>
<dbReference type="PANTHER" id="PTHR35788">
    <property type="entry name" value="EXPORTED PROTEIN-RELATED"/>
    <property type="match status" value="1"/>
</dbReference>
<keyword evidence="6" id="KW-1185">Reference proteome</keyword>
<evidence type="ECO:0000256" key="1">
    <source>
        <dbReference type="ARBA" id="ARBA00022729"/>
    </source>
</evidence>
<keyword evidence="3" id="KW-0472">Membrane</keyword>
<protein>
    <submittedName>
        <fullName evidence="5">Vancomycin resistance protein YoaR</fullName>
    </submittedName>
</protein>
<feature type="domain" description="G5" evidence="4">
    <location>
        <begin position="458"/>
        <end position="538"/>
    </location>
</feature>
<dbReference type="OrthoDB" id="9797191at2"/>
<keyword evidence="1" id="KW-0732">Signal</keyword>
<sequence length="621" mass="68879">METSVQNIEPQKKQAVKFISRKVIVISLITFILLMLAITAQLGYTLLNSDRVYKGIYINDIYAGNLSKEELTETLNLKYQKNLEELELNIVCKGVYNSLPFSSINAAYDVKVAVDSAFNIGREGSLLSKLGDIFKARHNGIKLSIPVLFSEEKANEVIQSIYSKTLVDVKQSDFSIREDKLIIRRGHSGERIDRIAALRELTESIKNLKTDTLKIPVETVYPDAIDVDGLYGKVTRRAQDASFKVENNKLEIIPEVIGISVDKSKIAQAVSELEKGQSSEKVVPLTTETPKITTADVHSRLFKDNLYTMKTHFNTNTENNLNRSQNIKIAASKINGIILAPGQIFSFNETVGKRTVDAGYKDAYIYKSGKVVSDLAGGICQVSSTLYNAVLHSDLEVVERRNHMFSVVYVPEGRDATVFYGSTDFRFKNSTKWPIKIDSQITKDNYLVFSLKGTNETPGKTVEFTSSKRNEKPFTTNYTDDPNLPEGTTKVIQEGHNGAIIDTFKTVKQDGKVIEKIKITTSVYQPLVEEVVRGTKKVQQTPSNKDPLNEGNSVPNSEGQNGASTDTDPAQNSEPDSFLPDAESDSADNAGDPEGIPLDQLPRPDMDDSAINDHINTEDVI</sequence>
<dbReference type="SMART" id="SM01208">
    <property type="entry name" value="G5"/>
    <property type="match status" value="1"/>
</dbReference>
<dbReference type="PANTHER" id="PTHR35788:SF1">
    <property type="entry name" value="EXPORTED PROTEIN"/>
    <property type="match status" value="1"/>
</dbReference>
<dbReference type="Proteomes" id="UP000253034">
    <property type="component" value="Unassembled WGS sequence"/>
</dbReference>
<feature type="region of interest" description="Disordered" evidence="2">
    <location>
        <begin position="534"/>
        <end position="621"/>
    </location>
</feature>
<organism evidence="5 6">
    <name type="scientific">Anaerobacterium chartisolvens</name>
    <dbReference type="NCBI Taxonomy" id="1297424"/>
    <lineage>
        <taxon>Bacteria</taxon>
        <taxon>Bacillati</taxon>
        <taxon>Bacillota</taxon>
        <taxon>Clostridia</taxon>
        <taxon>Eubacteriales</taxon>
        <taxon>Oscillospiraceae</taxon>
        <taxon>Anaerobacterium</taxon>
    </lineage>
</organism>
<dbReference type="InterPro" id="IPR052913">
    <property type="entry name" value="Glycopeptide_resist_protein"/>
</dbReference>
<dbReference type="RefSeq" id="WP_114298023.1">
    <property type="nucleotide sequence ID" value="NZ_QPJT01000012.1"/>
</dbReference>
<reference evidence="5 6" key="1">
    <citation type="submission" date="2018-07" db="EMBL/GenBank/DDBJ databases">
        <title>Genomic Encyclopedia of Type Strains, Phase IV (KMG-IV): sequencing the most valuable type-strain genomes for metagenomic binning, comparative biology and taxonomic classification.</title>
        <authorList>
            <person name="Goeker M."/>
        </authorList>
    </citation>
    <scope>NUCLEOTIDE SEQUENCE [LARGE SCALE GENOMIC DNA]</scope>
    <source>
        <strain evidence="5 6">DSM 27016</strain>
    </source>
</reference>
<dbReference type="InterPro" id="IPR007391">
    <property type="entry name" value="Vancomycin_resist_VanW"/>
</dbReference>
<gene>
    <name evidence="5" type="ORF">DFR58_11279</name>
</gene>
<feature type="compositionally biased region" description="Polar residues" evidence="2">
    <location>
        <begin position="537"/>
        <end position="575"/>
    </location>
</feature>
<dbReference type="InterPro" id="IPR011098">
    <property type="entry name" value="G5_dom"/>
</dbReference>
<evidence type="ECO:0000313" key="5">
    <source>
        <dbReference type="EMBL" id="RCX16097.1"/>
    </source>
</evidence>
<dbReference type="Pfam" id="PF04294">
    <property type="entry name" value="VanW"/>
    <property type="match status" value="1"/>
</dbReference>
<proteinExistence type="predicted"/>
<accession>A0A369B6D6</accession>
<dbReference type="AlphaFoldDB" id="A0A369B6D6"/>
<dbReference type="InterPro" id="IPR022029">
    <property type="entry name" value="YoaR-like_PG-bd"/>
</dbReference>
<keyword evidence="3" id="KW-1133">Transmembrane helix</keyword>
<dbReference type="EMBL" id="QPJT01000012">
    <property type="protein sequence ID" value="RCX16097.1"/>
    <property type="molecule type" value="Genomic_DNA"/>
</dbReference>
<evidence type="ECO:0000313" key="6">
    <source>
        <dbReference type="Proteomes" id="UP000253034"/>
    </source>
</evidence>
<dbReference type="Pfam" id="PF07501">
    <property type="entry name" value="G5"/>
    <property type="match status" value="1"/>
</dbReference>
<dbReference type="PROSITE" id="PS51109">
    <property type="entry name" value="G5"/>
    <property type="match status" value="1"/>
</dbReference>
<evidence type="ECO:0000259" key="4">
    <source>
        <dbReference type="PROSITE" id="PS51109"/>
    </source>
</evidence>
<comment type="caution">
    <text evidence="5">The sequence shown here is derived from an EMBL/GenBank/DDBJ whole genome shotgun (WGS) entry which is preliminary data.</text>
</comment>
<evidence type="ECO:0000256" key="3">
    <source>
        <dbReference type="SAM" id="Phobius"/>
    </source>
</evidence>
<dbReference type="Gene3D" id="2.20.230.10">
    <property type="entry name" value="Resuscitation-promoting factor rpfb"/>
    <property type="match status" value="1"/>
</dbReference>
<keyword evidence="3" id="KW-0812">Transmembrane</keyword>